<evidence type="ECO:0000313" key="1">
    <source>
        <dbReference type="EMBL" id="KKN56873.1"/>
    </source>
</evidence>
<name>A0A0F9UTC6_9ZZZZ</name>
<sequence>MTAPMLPFEETVSEAAERMILERTRPNGVRCPCCTQLVSLRAVSISKSMAPAADWIHEVSTVPRQAMTFDKHSYGYKDEADRIKITHVLPFDLGPLLVGVPPYGGPGPPEPPRWPVG</sequence>
<accession>A0A0F9UTC6</accession>
<dbReference type="AlphaFoldDB" id="A0A0F9UTC6"/>
<organism evidence="1">
    <name type="scientific">marine sediment metagenome</name>
    <dbReference type="NCBI Taxonomy" id="412755"/>
    <lineage>
        <taxon>unclassified sequences</taxon>
        <taxon>metagenomes</taxon>
        <taxon>ecological metagenomes</taxon>
    </lineage>
</organism>
<proteinExistence type="predicted"/>
<reference evidence="1" key="1">
    <citation type="journal article" date="2015" name="Nature">
        <title>Complex archaea that bridge the gap between prokaryotes and eukaryotes.</title>
        <authorList>
            <person name="Spang A."/>
            <person name="Saw J.H."/>
            <person name="Jorgensen S.L."/>
            <person name="Zaremba-Niedzwiedzka K."/>
            <person name="Martijn J."/>
            <person name="Lind A.E."/>
            <person name="van Eijk R."/>
            <person name="Schleper C."/>
            <person name="Guy L."/>
            <person name="Ettema T.J."/>
        </authorList>
    </citation>
    <scope>NUCLEOTIDE SEQUENCE</scope>
</reference>
<gene>
    <name evidence="1" type="ORF">LCGC14_0567980</name>
</gene>
<protein>
    <submittedName>
        <fullName evidence="1">Uncharacterized protein</fullName>
    </submittedName>
</protein>
<comment type="caution">
    <text evidence="1">The sequence shown here is derived from an EMBL/GenBank/DDBJ whole genome shotgun (WGS) entry which is preliminary data.</text>
</comment>
<dbReference type="EMBL" id="LAZR01000828">
    <property type="protein sequence ID" value="KKN56873.1"/>
    <property type="molecule type" value="Genomic_DNA"/>
</dbReference>